<accession>A0A8J3IVL0</accession>
<dbReference type="Pfam" id="PF04545">
    <property type="entry name" value="Sigma70_r4"/>
    <property type="match status" value="1"/>
</dbReference>
<dbReference type="RefSeq" id="WP_220209365.1">
    <property type="nucleotide sequence ID" value="NZ_BNJK01000002.1"/>
</dbReference>
<dbReference type="InterPro" id="IPR036388">
    <property type="entry name" value="WH-like_DNA-bd_sf"/>
</dbReference>
<comment type="caution">
    <text evidence="2">The sequence shown here is derived from an EMBL/GenBank/DDBJ whole genome shotgun (WGS) entry which is preliminary data.</text>
</comment>
<dbReference type="PROSITE" id="PS00716">
    <property type="entry name" value="SIGMA70_2"/>
    <property type="match status" value="1"/>
</dbReference>
<sequence>MHHDHSLMLSDPSSCRETLLAALDQAVERTLLPARDRQIVHLRLGLLDGQIATCAQIAEHLAISSARVLQLENRAINTLRTHPATYEPLKRYLEIVPPSKKHHRQPPWLTRERVLTPLRRQRPMMRQMRAETREARS</sequence>
<keyword evidence="3" id="KW-1185">Reference proteome</keyword>
<dbReference type="InterPro" id="IPR013324">
    <property type="entry name" value="RNA_pol_sigma_r3/r4-like"/>
</dbReference>
<dbReference type="Proteomes" id="UP000597444">
    <property type="component" value="Unassembled WGS sequence"/>
</dbReference>
<organism evidence="2 3">
    <name type="scientific">Reticulibacter mediterranei</name>
    <dbReference type="NCBI Taxonomy" id="2778369"/>
    <lineage>
        <taxon>Bacteria</taxon>
        <taxon>Bacillati</taxon>
        <taxon>Chloroflexota</taxon>
        <taxon>Ktedonobacteria</taxon>
        <taxon>Ktedonobacterales</taxon>
        <taxon>Reticulibacteraceae</taxon>
        <taxon>Reticulibacter</taxon>
    </lineage>
</organism>
<feature type="domain" description="RNA polymerase sigma-70" evidence="1">
    <location>
        <begin position="53"/>
        <end position="79"/>
    </location>
</feature>
<dbReference type="GO" id="GO:0003700">
    <property type="term" value="F:DNA-binding transcription factor activity"/>
    <property type="evidence" value="ECO:0007669"/>
    <property type="project" value="InterPro"/>
</dbReference>
<protein>
    <recommendedName>
        <fullName evidence="1">RNA polymerase sigma-70 domain-containing protein</fullName>
    </recommendedName>
</protein>
<evidence type="ECO:0000313" key="3">
    <source>
        <dbReference type="Proteomes" id="UP000597444"/>
    </source>
</evidence>
<dbReference type="InterPro" id="IPR007630">
    <property type="entry name" value="RNA_pol_sigma70_r4"/>
</dbReference>
<dbReference type="Gene3D" id="1.10.10.10">
    <property type="entry name" value="Winged helix-like DNA-binding domain superfamily/Winged helix DNA-binding domain"/>
    <property type="match status" value="1"/>
</dbReference>
<evidence type="ECO:0000313" key="2">
    <source>
        <dbReference type="EMBL" id="GHO98659.1"/>
    </source>
</evidence>
<dbReference type="AlphaFoldDB" id="A0A8J3IVL0"/>
<gene>
    <name evidence="2" type="ORF">KSF_087070</name>
</gene>
<dbReference type="EMBL" id="BNJK01000002">
    <property type="protein sequence ID" value="GHO98659.1"/>
    <property type="molecule type" value="Genomic_DNA"/>
</dbReference>
<dbReference type="GO" id="GO:0006352">
    <property type="term" value="P:DNA-templated transcription initiation"/>
    <property type="evidence" value="ECO:0007669"/>
    <property type="project" value="InterPro"/>
</dbReference>
<proteinExistence type="predicted"/>
<name>A0A8J3IVL0_9CHLR</name>
<dbReference type="SUPFAM" id="SSF88659">
    <property type="entry name" value="Sigma3 and sigma4 domains of RNA polymerase sigma factors"/>
    <property type="match status" value="1"/>
</dbReference>
<dbReference type="InterPro" id="IPR000943">
    <property type="entry name" value="RNA_pol_sigma70"/>
</dbReference>
<reference evidence="2" key="1">
    <citation type="submission" date="2020-10" db="EMBL/GenBank/DDBJ databases">
        <title>Taxonomic study of unclassified bacteria belonging to the class Ktedonobacteria.</title>
        <authorList>
            <person name="Yabe S."/>
            <person name="Wang C.M."/>
            <person name="Zheng Y."/>
            <person name="Sakai Y."/>
            <person name="Cavaletti L."/>
            <person name="Monciardini P."/>
            <person name="Donadio S."/>
        </authorList>
    </citation>
    <scope>NUCLEOTIDE SEQUENCE</scope>
    <source>
        <strain evidence="2">ID150040</strain>
    </source>
</reference>
<evidence type="ECO:0000259" key="1">
    <source>
        <dbReference type="PROSITE" id="PS00716"/>
    </source>
</evidence>